<dbReference type="EMBL" id="MGFG01000019">
    <property type="protein sequence ID" value="OGM01065.1"/>
    <property type="molecule type" value="Genomic_DNA"/>
</dbReference>
<dbReference type="STRING" id="1802424.A2480_02840"/>
<evidence type="ECO:0000256" key="4">
    <source>
        <dbReference type="ARBA" id="ARBA00022679"/>
    </source>
</evidence>
<evidence type="ECO:0000256" key="8">
    <source>
        <dbReference type="SAM" id="Phobius"/>
    </source>
</evidence>
<feature type="domain" description="Glycosyltransferase RgtA/B/C/D-like" evidence="9">
    <location>
        <begin position="51"/>
        <end position="205"/>
    </location>
</feature>
<evidence type="ECO:0000256" key="3">
    <source>
        <dbReference type="ARBA" id="ARBA00022676"/>
    </source>
</evidence>
<evidence type="ECO:0000256" key="1">
    <source>
        <dbReference type="ARBA" id="ARBA00004651"/>
    </source>
</evidence>
<feature type="transmembrane region" description="Helical" evidence="8">
    <location>
        <begin position="279"/>
        <end position="297"/>
    </location>
</feature>
<dbReference type="GO" id="GO:0009103">
    <property type="term" value="P:lipopolysaccharide biosynthetic process"/>
    <property type="evidence" value="ECO:0007669"/>
    <property type="project" value="UniProtKB-ARBA"/>
</dbReference>
<feature type="transmembrane region" description="Helical" evidence="8">
    <location>
        <begin position="247"/>
        <end position="267"/>
    </location>
</feature>
<feature type="transmembrane region" description="Helical" evidence="8">
    <location>
        <begin position="332"/>
        <end position="353"/>
    </location>
</feature>
<dbReference type="PANTHER" id="PTHR33908:SF11">
    <property type="entry name" value="MEMBRANE PROTEIN"/>
    <property type="match status" value="1"/>
</dbReference>
<reference evidence="10 11" key="1">
    <citation type="journal article" date="2016" name="Nat. Commun.">
        <title>Thousands of microbial genomes shed light on interconnected biogeochemical processes in an aquifer system.</title>
        <authorList>
            <person name="Anantharaman K."/>
            <person name="Brown C.T."/>
            <person name="Hug L.A."/>
            <person name="Sharon I."/>
            <person name="Castelle C.J."/>
            <person name="Probst A.J."/>
            <person name="Thomas B.C."/>
            <person name="Singh A."/>
            <person name="Wilkins M.J."/>
            <person name="Karaoz U."/>
            <person name="Brodie E.L."/>
            <person name="Williams K.H."/>
            <person name="Hubbard S.S."/>
            <person name="Banfield J.F."/>
        </authorList>
    </citation>
    <scope>NUCLEOTIDE SEQUENCE [LARGE SCALE GENOMIC DNA]</scope>
</reference>
<evidence type="ECO:0000256" key="5">
    <source>
        <dbReference type="ARBA" id="ARBA00022692"/>
    </source>
</evidence>
<keyword evidence="7 8" id="KW-0472">Membrane</keyword>
<evidence type="ECO:0000256" key="6">
    <source>
        <dbReference type="ARBA" id="ARBA00022989"/>
    </source>
</evidence>
<gene>
    <name evidence="10" type="ORF">A2480_02840</name>
</gene>
<feature type="transmembrane region" description="Helical" evidence="8">
    <location>
        <begin position="151"/>
        <end position="179"/>
    </location>
</feature>
<comment type="subcellular location">
    <subcellularLocation>
        <location evidence="1">Cell membrane</location>
        <topology evidence="1">Multi-pass membrane protein</topology>
    </subcellularLocation>
</comment>
<feature type="transmembrane region" description="Helical" evidence="8">
    <location>
        <begin position="303"/>
        <end position="325"/>
    </location>
</feature>
<evidence type="ECO:0000256" key="2">
    <source>
        <dbReference type="ARBA" id="ARBA00022475"/>
    </source>
</evidence>
<evidence type="ECO:0000313" key="10">
    <source>
        <dbReference type="EMBL" id="OGM01065.1"/>
    </source>
</evidence>
<dbReference type="GO" id="GO:0016763">
    <property type="term" value="F:pentosyltransferase activity"/>
    <property type="evidence" value="ECO:0007669"/>
    <property type="project" value="TreeGrafter"/>
</dbReference>
<name>A0A1F7WGA4_9BACT</name>
<evidence type="ECO:0000259" key="9">
    <source>
        <dbReference type="Pfam" id="PF13231"/>
    </source>
</evidence>
<evidence type="ECO:0000313" key="11">
    <source>
        <dbReference type="Proteomes" id="UP000176988"/>
    </source>
</evidence>
<feature type="transmembrane region" description="Helical" evidence="8">
    <location>
        <begin position="99"/>
        <end position="117"/>
    </location>
</feature>
<keyword evidence="5 8" id="KW-0812">Transmembrane</keyword>
<dbReference type="PANTHER" id="PTHR33908">
    <property type="entry name" value="MANNOSYLTRANSFERASE YKCB-RELATED"/>
    <property type="match status" value="1"/>
</dbReference>
<protein>
    <recommendedName>
        <fullName evidence="9">Glycosyltransferase RgtA/B/C/D-like domain-containing protein</fullName>
    </recommendedName>
</protein>
<keyword evidence="2" id="KW-1003">Cell membrane</keyword>
<evidence type="ECO:0000256" key="7">
    <source>
        <dbReference type="ARBA" id="ARBA00023136"/>
    </source>
</evidence>
<dbReference type="Pfam" id="PF13231">
    <property type="entry name" value="PMT_2"/>
    <property type="match status" value="1"/>
</dbReference>
<sequence>MSLIVTTLLALGLRLLSLRMQGTGWLDELFSLHFASASTLESWLPAFWDVHPPFFHLVLTSWLWVVGDSLSAARLLSVLCGTAVVPAVWLVTREIGGRWSAAVAATLVAISPVLIYLSGEARMYSLLTLLVSLSLWLFVRAWRSDFSRRSLLVWSLVAAAALLTHLTVVVPFAIMVVWGFWRSNGPARRRLVIAVVGMIIPFLAWLVPVIKFRSAGFGNEWQFGTNGGVLAAVGVFSKLFAHGTSEVSLWLIGLFAAVLMIVAFRSLRRQTGDRPRIAELYTLLAIAPFVVFAPLGWSTVKYYLVALPAVLALTAVGGSVLVRFFRSSRRTIVGFIIVVVFLSLILSSLWQLVSVRRIRWDGAMHFIETQEHVGDMIFAEWFVSELPIREYYRGSLPVASGYAYDETLNFNERLVRYSGSAVAGSEMLTRMERDIGETERVFLVTGEFQPAANPVQGWFVDHGWRLDGIWLANKFSPTVLLFSRPK</sequence>
<dbReference type="Proteomes" id="UP000176988">
    <property type="component" value="Unassembled WGS sequence"/>
</dbReference>
<proteinExistence type="predicted"/>
<dbReference type="AlphaFoldDB" id="A0A1F7WGA4"/>
<organism evidence="10 11">
    <name type="scientific">Candidatus Uhrbacteria bacterium RIFOXYC2_FULL_47_19</name>
    <dbReference type="NCBI Taxonomy" id="1802424"/>
    <lineage>
        <taxon>Bacteria</taxon>
        <taxon>Candidatus Uhriibacteriota</taxon>
    </lineage>
</organism>
<keyword evidence="4" id="KW-0808">Transferase</keyword>
<dbReference type="InterPro" id="IPR038731">
    <property type="entry name" value="RgtA/B/C-like"/>
</dbReference>
<feature type="transmembrane region" description="Helical" evidence="8">
    <location>
        <begin position="72"/>
        <end position="92"/>
    </location>
</feature>
<dbReference type="GO" id="GO:0005886">
    <property type="term" value="C:plasma membrane"/>
    <property type="evidence" value="ECO:0007669"/>
    <property type="project" value="UniProtKB-SubCell"/>
</dbReference>
<feature type="transmembrane region" description="Helical" evidence="8">
    <location>
        <begin position="123"/>
        <end position="139"/>
    </location>
</feature>
<feature type="transmembrane region" description="Helical" evidence="8">
    <location>
        <begin position="191"/>
        <end position="211"/>
    </location>
</feature>
<dbReference type="InterPro" id="IPR050297">
    <property type="entry name" value="LipidA_mod_glycosyltrf_83"/>
</dbReference>
<accession>A0A1F7WGA4</accession>
<keyword evidence="6 8" id="KW-1133">Transmembrane helix</keyword>
<keyword evidence="3" id="KW-0328">Glycosyltransferase</keyword>
<comment type="caution">
    <text evidence="10">The sequence shown here is derived from an EMBL/GenBank/DDBJ whole genome shotgun (WGS) entry which is preliminary data.</text>
</comment>